<evidence type="ECO:0000256" key="2">
    <source>
        <dbReference type="SAM" id="SignalP"/>
    </source>
</evidence>
<feature type="signal peptide" evidence="2">
    <location>
        <begin position="1"/>
        <end position="41"/>
    </location>
</feature>
<sequence length="90" mass="9376">MRPIPISAKMVQIQIAARASSLLLLLALCLTVMLWSSSVSAAPGGSSGYKKLESTPSTLRQLMAVDKSGFSHGSSSSSSSSSGVWGKFKK</sequence>
<dbReference type="EMBL" id="CCFA01001861">
    <property type="protein sequence ID" value="CDS00019.1"/>
    <property type="molecule type" value="Genomic_DNA"/>
</dbReference>
<feature type="region of interest" description="Disordered" evidence="1">
    <location>
        <begin position="68"/>
        <end position="90"/>
    </location>
</feature>
<keyword evidence="4" id="KW-1185">Reference proteome</keyword>
<evidence type="ECO:0000256" key="1">
    <source>
        <dbReference type="SAM" id="MobiDB-lite"/>
    </source>
</evidence>
<gene>
    <name evidence="3" type="primary">SSCI33680.1</name>
</gene>
<feature type="compositionally biased region" description="Low complexity" evidence="1">
    <location>
        <begin position="68"/>
        <end position="83"/>
    </location>
</feature>
<organism evidence="3 4">
    <name type="scientific">Sporisorium scitamineum</name>
    <dbReference type="NCBI Taxonomy" id="49012"/>
    <lineage>
        <taxon>Eukaryota</taxon>
        <taxon>Fungi</taxon>
        <taxon>Dikarya</taxon>
        <taxon>Basidiomycota</taxon>
        <taxon>Ustilaginomycotina</taxon>
        <taxon>Ustilaginomycetes</taxon>
        <taxon>Ustilaginales</taxon>
        <taxon>Ustilaginaceae</taxon>
        <taxon>Sporisorium</taxon>
    </lineage>
</organism>
<proteinExistence type="predicted"/>
<reference evidence="4" key="1">
    <citation type="submission" date="2014-06" db="EMBL/GenBank/DDBJ databases">
        <authorList>
            <person name="Berkman P.J."/>
        </authorList>
    </citation>
    <scope>NUCLEOTIDE SEQUENCE [LARGE SCALE GENOMIC DNA]</scope>
</reference>
<dbReference type="Proteomes" id="UP000242770">
    <property type="component" value="Unassembled WGS sequence"/>
</dbReference>
<feature type="chain" id="PRO_5002521486" description="Transmembrane protein" evidence="2">
    <location>
        <begin position="42"/>
        <end position="90"/>
    </location>
</feature>
<name>A0A0F7RY55_9BASI</name>
<evidence type="ECO:0008006" key="5">
    <source>
        <dbReference type="Google" id="ProtNLM"/>
    </source>
</evidence>
<protein>
    <recommendedName>
        <fullName evidence="5">Transmembrane protein</fullName>
    </recommendedName>
</protein>
<dbReference type="AlphaFoldDB" id="A0A0F7RY55"/>
<accession>A0A0F7RY55</accession>
<evidence type="ECO:0000313" key="3">
    <source>
        <dbReference type="EMBL" id="CDS00019.1"/>
    </source>
</evidence>
<evidence type="ECO:0000313" key="4">
    <source>
        <dbReference type="Proteomes" id="UP000242770"/>
    </source>
</evidence>
<keyword evidence="2" id="KW-0732">Signal</keyword>